<reference evidence="2" key="1">
    <citation type="submission" date="2021-01" db="EMBL/GenBank/DDBJ databases">
        <authorList>
            <consortium name="Genoscope - CEA"/>
            <person name="William W."/>
        </authorList>
    </citation>
    <scope>NUCLEOTIDE SEQUENCE</scope>
</reference>
<dbReference type="Proteomes" id="UP000688137">
    <property type="component" value="Unassembled WGS sequence"/>
</dbReference>
<organism evidence="2 3">
    <name type="scientific">Paramecium primaurelia</name>
    <dbReference type="NCBI Taxonomy" id="5886"/>
    <lineage>
        <taxon>Eukaryota</taxon>
        <taxon>Sar</taxon>
        <taxon>Alveolata</taxon>
        <taxon>Ciliophora</taxon>
        <taxon>Intramacronucleata</taxon>
        <taxon>Oligohymenophorea</taxon>
        <taxon>Peniculida</taxon>
        <taxon>Parameciidae</taxon>
        <taxon>Paramecium</taxon>
    </lineage>
</organism>
<gene>
    <name evidence="2" type="ORF">PPRIM_AZ9-3.1.T0180004</name>
</gene>
<sequence length="515" mass="58478">MKIILYIVCFTIVFAQEYKTIYTAFEGSNYNDDGWFIYNSYGEKFQVCNGEKLLGGHSTFGADSLISKQFKLPPHYSVRVQVRFWKIDSWDAETFLLMVDQGQYQDKYFTYTGGDYCGYTSIVANDFPVNIDIQVPHYSSLLTVIMTSNLDEVAKNEAWGINTFILGILECPQECLSCEDSTSNCIIWSNLASYWQNSMIDDGWLINGNEPLSSSICGGIEIAGGYPVLQQGHQIENRLQDLPIHFQIKIVFKVWVIGDWLNEIFALQIDNNSVYSLQIENTNLPFICGGIKQKVKIINVQSITSHTSEEINMVLSTTQTPGKTAFFGISSLDLYIAKCSIGCQVCYGIKETESNICIKKWGFYQNKCIPAPSIECSYIQIIQVNDLNLSFKNSFQIKIVEVNKNITDDGNINVIVGEQISTITFKISVKCQEQNTIDSFFRNCNQCQYDKYQFSNKCSHGSNVLLYNSTFEQVIESEKELIIRVSQKRLEIVQLSLENQAVREILIIKIDILTG</sequence>
<keyword evidence="3" id="KW-1185">Reference proteome</keyword>
<feature type="chain" id="PRO_5035763363" evidence="1">
    <location>
        <begin position="16"/>
        <end position="515"/>
    </location>
</feature>
<evidence type="ECO:0000313" key="2">
    <source>
        <dbReference type="EMBL" id="CAD8051253.1"/>
    </source>
</evidence>
<keyword evidence="1" id="KW-0732">Signal</keyword>
<dbReference type="AlphaFoldDB" id="A0A8S1K9J9"/>
<dbReference type="PANTHER" id="PTHR39767:SF2">
    <property type="entry name" value="CHROMOSOME UNDETERMINED SCAFFOLD_1, WHOLE GENOME SHOTGUN SEQUENCE"/>
    <property type="match status" value="1"/>
</dbReference>
<feature type="signal peptide" evidence="1">
    <location>
        <begin position="1"/>
        <end position="15"/>
    </location>
</feature>
<evidence type="ECO:0000256" key="1">
    <source>
        <dbReference type="SAM" id="SignalP"/>
    </source>
</evidence>
<protein>
    <submittedName>
        <fullName evidence="2">Uncharacterized protein</fullName>
    </submittedName>
</protein>
<dbReference type="EMBL" id="CAJJDM010000014">
    <property type="protein sequence ID" value="CAD8051253.1"/>
    <property type="molecule type" value="Genomic_DNA"/>
</dbReference>
<evidence type="ECO:0000313" key="3">
    <source>
        <dbReference type="Proteomes" id="UP000688137"/>
    </source>
</evidence>
<dbReference type="PANTHER" id="PTHR39767">
    <property type="entry name" value="CALCIUM/CALMODULIN-BINDING MEMBRANE PROTEIN PCM4-RELATED"/>
    <property type="match status" value="1"/>
</dbReference>
<comment type="caution">
    <text evidence="2">The sequence shown here is derived from an EMBL/GenBank/DDBJ whole genome shotgun (WGS) entry which is preliminary data.</text>
</comment>
<accession>A0A8S1K9J9</accession>
<proteinExistence type="predicted"/>
<name>A0A8S1K9J9_PARPR</name>